<reference evidence="2 3" key="1">
    <citation type="submission" date="2017-02" db="EMBL/GenBank/DDBJ databases">
        <title>Complete genome sequence of Brachyspira hampsonii genomovar I strain NSH-16 (ATCC BAA-2463).</title>
        <authorList>
            <person name="Mirajkar N.S."/>
            <person name="Gebhart C.J."/>
        </authorList>
    </citation>
    <scope>NUCLEOTIDE SEQUENCE [LARGE SCALE GENOMIC DNA]</scope>
    <source>
        <strain evidence="2 3">NSH-16</strain>
    </source>
</reference>
<feature type="transmembrane region" description="Helical" evidence="1">
    <location>
        <begin position="116"/>
        <end position="138"/>
    </location>
</feature>
<name>A0AAC9TT28_9SPIR</name>
<keyword evidence="1" id="KW-0812">Transmembrane</keyword>
<dbReference type="AlphaFoldDB" id="A0AAC9TT28"/>
<dbReference type="Proteomes" id="UP000264880">
    <property type="component" value="Chromosome"/>
</dbReference>
<organism evidence="2 3">
    <name type="scientific">Brachyspira hampsonii</name>
    <dbReference type="NCBI Taxonomy" id="1287055"/>
    <lineage>
        <taxon>Bacteria</taxon>
        <taxon>Pseudomonadati</taxon>
        <taxon>Spirochaetota</taxon>
        <taxon>Spirochaetia</taxon>
        <taxon>Brachyspirales</taxon>
        <taxon>Brachyspiraceae</taxon>
        <taxon>Brachyspira</taxon>
    </lineage>
</organism>
<dbReference type="KEGG" id="bhp:BHAMNSH16_00395"/>
<evidence type="ECO:0000313" key="3">
    <source>
        <dbReference type="Proteomes" id="UP000264880"/>
    </source>
</evidence>
<dbReference type="EMBL" id="CP019914">
    <property type="protein sequence ID" value="ASJ20192.1"/>
    <property type="molecule type" value="Genomic_DNA"/>
</dbReference>
<evidence type="ECO:0000313" key="2">
    <source>
        <dbReference type="EMBL" id="ASJ20192.1"/>
    </source>
</evidence>
<proteinExistence type="predicted"/>
<gene>
    <name evidence="2" type="ORF">BHAMNSH16_00395</name>
</gene>
<dbReference type="RefSeq" id="WP_069731986.1">
    <property type="nucleotide sequence ID" value="NZ_CP019914.1"/>
</dbReference>
<sequence length="145" mass="16438">MIVATIQGKKEGGKHTTVINGKLVTGDEQQNAIDVLYSKISGIKFDDRSYGIKKLNSNEFFCYMEHPEKDIAGRTRKVLIVFDKNTEEEIIKKTIETMELNYDTFLNIYNSSNVKINYNVILLCIGLCIGALAITITLKNKLSRR</sequence>
<protein>
    <submittedName>
        <fullName evidence="2">Uncharacterized protein</fullName>
    </submittedName>
</protein>
<keyword evidence="1" id="KW-1133">Transmembrane helix</keyword>
<keyword evidence="3" id="KW-1185">Reference proteome</keyword>
<accession>A0AAC9TT28</accession>
<evidence type="ECO:0000256" key="1">
    <source>
        <dbReference type="SAM" id="Phobius"/>
    </source>
</evidence>
<keyword evidence="1" id="KW-0472">Membrane</keyword>